<sequence length="405" mass="45706">MRHPRRSSLRLLLATAVLIPSLLFQPLAAFACPFCSSQGQTLGDSVSSASMILFGSMQNARQEDGSFDRGTTDMVIELVIKDHAIRADRMKLTIPRYIPPTKGEEKYLVFCDVYNGKIDPYRGIAVGPTSPIGTYLKGAIAIKSKDATSRLKYFFDYLDSKDTVVSSDAYQEFANADYKDFQPFAATINPEKIVAWLNDEQTPSHRYGLYGSMLGHCGTEKHVPLLRECLNKNQYSPGLDGMLAGYIMLDRKNGYEYLTQLLSDPKVDFLKRYAGLRTLRFFQEYRTDILSQEQVIAAMKPLFEQDDIADMPIEDLLKWKKWEMVSAIVPLYDNPKLKQPIIRRAILRFVLSIPTPDAATQAFLAKVRQQSPERVQDVQEGLDLEKESLKNPLPAEKSATPPKTP</sequence>
<feature type="signal peptide" evidence="2">
    <location>
        <begin position="1"/>
        <end position="31"/>
    </location>
</feature>
<feature type="chain" id="PRO_5036172789" evidence="2">
    <location>
        <begin position="32"/>
        <end position="405"/>
    </location>
</feature>
<evidence type="ECO:0000313" key="3">
    <source>
        <dbReference type="EMBL" id="VIP03042.1"/>
    </source>
</evidence>
<reference evidence="3" key="1">
    <citation type="submission" date="2019-04" db="EMBL/GenBank/DDBJ databases">
        <authorList>
            <consortium name="Science for Life Laboratories"/>
        </authorList>
    </citation>
    <scope>NUCLEOTIDE SEQUENCE</scope>
    <source>
        <strain evidence="3">MBLW1</strain>
    </source>
</reference>
<evidence type="ECO:0000313" key="4">
    <source>
        <dbReference type="Proteomes" id="UP000464378"/>
    </source>
</evidence>
<gene>
    <name evidence="3" type="ORF">GMBLW1_09180</name>
</gene>
<protein>
    <submittedName>
        <fullName evidence="3">Uncharacterized protein</fullName>
    </submittedName>
</protein>
<dbReference type="EMBL" id="LR593887">
    <property type="protein sequence ID" value="VTS03213.1"/>
    <property type="molecule type" value="Genomic_DNA"/>
</dbReference>
<name>A0A6C2YQ76_9BACT</name>
<dbReference type="EMBL" id="LR586016">
    <property type="protein sequence ID" value="VIP03042.1"/>
    <property type="molecule type" value="Genomic_DNA"/>
</dbReference>
<dbReference type="RefSeq" id="WP_162658154.1">
    <property type="nucleotide sequence ID" value="NZ_LR593887.1"/>
</dbReference>
<organism evidence="3">
    <name type="scientific">Tuwongella immobilis</name>
    <dbReference type="NCBI Taxonomy" id="692036"/>
    <lineage>
        <taxon>Bacteria</taxon>
        <taxon>Pseudomonadati</taxon>
        <taxon>Planctomycetota</taxon>
        <taxon>Planctomycetia</taxon>
        <taxon>Gemmatales</taxon>
        <taxon>Gemmataceae</taxon>
        <taxon>Tuwongella</taxon>
    </lineage>
</organism>
<dbReference type="AlphaFoldDB" id="A0A6C2YQ76"/>
<evidence type="ECO:0000256" key="1">
    <source>
        <dbReference type="SAM" id="MobiDB-lite"/>
    </source>
</evidence>
<dbReference type="Proteomes" id="UP000464378">
    <property type="component" value="Chromosome"/>
</dbReference>
<feature type="region of interest" description="Disordered" evidence="1">
    <location>
        <begin position="371"/>
        <end position="405"/>
    </location>
</feature>
<proteinExistence type="predicted"/>
<keyword evidence="2" id="KW-0732">Signal</keyword>
<dbReference type="KEGG" id="tim:GMBLW1_09180"/>
<evidence type="ECO:0000256" key="2">
    <source>
        <dbReference type="SAM" id="SignalP"/>
    </source>
</evidence>
<dbReference type="PROSITE" id="PS51257">
    <property type="entry name" value="PROKAR_LIPOPROTEIN"/>
    <property type="match status" value="1"/>
</dbReference>
<accession>A0A6C2YQ76</accession>
<keyword evidence="4" id="KW-1185">Reference proteome</keyword>
<dbReference type="InParanoid" id="A0A6C2YQ76"/>